<dbReference type="Gene3D" id="3.40.50.2300">
    <property type="match status" value="1"/>
</dbReference>
<evidence type="ECO:0000256" key="2">
    <source>
        <dbReference type="ARBA" id="ARBA00023125"/>
    </source>
</evidence>
<dbReference type="Proteomes" id="UP001589810">
    <property type="component" value="Unassembled WGS sequence"/>
</dbReference>
<keyword evidence="2" id="KW-0238">DNA-binding</keyword>
<keyword evidence="3" id="KW-0804">Transcription</keyword>
<name>A0ABV6N963_9PSEU</name>
<keyword evidence="6" id="KW-1185">Reference proteome</keyword>
<evidence type="ECO:0000313" key="5">
    <source>
        <dbReference type="EMBL" id="MFC0548501.1"/>
    </source>
</evidence>
<accession>A0ABV6N963</accession>
<evidence type="ECO:0000313" key="6">
    <source>
        <dbReference type="Proteomes" id="UP001589810"/>
    </source>
</evidence>
<dbReference type="InterPro" id="IPR016032">
    <property type="entry name" value="Sig_transdc_resp-reg_C-effctor"/>
</dbReference>
<protein>
    <submittedName>
        <fullName evidence="5">Response regulator transcription factor</fullName>
    </submittedName>
</protein>
<keyword evidence="1" id="KW-0805">Transcription regulation</keyword>
<dbReference type="Pfam" id="PF00196">
    <property type="entry name" value="GerE"/>
    <property type="match status" value="1"/>
</dbReference>
<evidence type="ECO:0000259" key="4">
    <source>
        <dbReference type="PROSITE" id="PS50043"/>
    </source>
</evidence>
<dbReference type="EMBL" id="JBHLUD010000016">
    <property type="protein sequence ID" value="MFC0548501.1"/>
    <property type="molecule type" value="Genomic_DNA"/>
</dbReference>
<dbReference type="SUPFAM" id="SSF46894">
    <property type="entry name" value="C-terminal effector domain of the bipartite response regulators"/>
    <property type="match status" value="1"/>
</dbReference>
<feature type="domain" description="HTH luxR-type" evidence="4">
    <location>
        <begin position="130"/>
        <end position="195"/>
    </location>
</feature>
<dbReference type="SMART" id="SM00421">
    <property type="entry name" value="HTH_LUXR"/>
    <property type="match status" value="1"/>
</dbReference>
<dbReference type="PRINTS" id="PR00038">
    <property type="entry name" value="HTHLUXR"/>
</dbReference>
<evidence type="ECO:0000256" key="3">
    <source>
        <dbReference type="ARBA" id="ARBA00023163"/>
    </source>
</evidence>
<organism evidence="5 6">
    <name type="scientific">Kutzneria chonburiensis</name>
    <dbReference type="NCBI Taxonomy" id="1483604"/>
    <lineage>
        <taxon>Bacteria</taxon>
        <taxon>Bacillati</taxon>
        <taxon>Actinomycetota</taxon>
        <taxon>Actinomycetes</taxon>
        <taxon>Pseudonocardiales</taxon>
        <taxon>Pseudonocardiaceae</taxon>
        <taxon>Kutzneria</taxon>
    </lineage>
</organism>
<dbReference type="PROSITE" id="PS50043">
    <property type="entry name" value="HTH_LUXR_2"/>
    <property type="match status" value="1"/>
</dbReference>
<dbReference type="PANTHER" id="PTHR44688:SF16">
    <property type="entry name" value="DNA-BINDING TRANSCRIPTIONAL ACTIVATOR DEVR_DOSR"/>
    <property type="match status" value="1"/>
</dbReference>
<dbReference type="PANTHER" id="PTHR44688">
    <property type="entry name" value="DNA-BINDING TRANSCRIPTIONAL ACTIVATOR DEVR_DOSR"/>
    <property type="match status" value="1"/>
</dbReference>
<gene>
    <name evidence="5" type="ORF">ACFFH7_43835</name>
</gene>
<dbReference type="InterPro" id="IPR000792">
    <property type="entry name" value="Tscrpt_reg_LuxR_C"/>
</dbReference>
<sequence length="197" mass="20905">MLGVHVVAPDVITGKAVASLLDGRFVLADPADVALVVDDLFLPSTMRAVQDTARLDVPIVLLTREVRPGALLALVGHGVVAVLDRAATSGSELAEVLEAAAEGAGVVSRELMGALLRQVRDLQKMILHPLGYNGVGLSTREVAVLRMLAEGRETRQIADALSYSESTVKKDLHELLTRFGLRNRAQAVAFAIRAGVL</sequence>
<reference evidence="5 6" key="1">
    <citation type="submission" date="2024-09" db="EMBL/GenBank/DDBJ databases">
        <authorList>
            <person name="Sun Q."/>
            <person name="Mori K."/>
        </authorList>
    </citation>
    <scope>NUCLEOTIDE SEQUENCE [LARGE SCALE GENOMIC DNA]</scope>
    <source>
        <strain evidence="5 6">TBRC 1432</strain>
    </source>
</reference>
<proteinExistence type="predicted"/>
<dbReference type="CDD" id="cd06170">
    <property type="entry name" value="LuxR_C_like"/>
    <property type="match status" value="1"/>
</dbReference>
<evidence type="ECO:0000256" key="1">
    <source>
        <dbReference type="ARBA" id="ARBA00023015"/>
    </source>
</evidence>
<dbReference type="RefSeq" id="WP_273943920.1">
    <property type="nucleotide sequence ID" value="NZ_CP097263.1"/>
</dbReference>
<comment type="caution">
    <text evidence="5">The sequence shown here is derived from an EMBL/GenBank/DDBJ whole genome shotgun (WGS) entry which is preliminary data.</text>
</comment>